<accession>A0A8H5HWJ3</accession>
<keyword evidence="4" id="KW-1185">Reference proteome</keyword>
<proteinExistence type="predicted"/>
<dbReference type="EMBL" id="JAACJN010000013">
    <property type="protein sequence ID" value="KAF5390783.1"/>
    <property type="molecule type" value="Genomic_DNA"/>
</dbReference>
<organism evidence="3 4">
    <name type="scientific">Collybiopsis confluens</name>
    <dbReference type="NCBI Taxonomy" id="2823264"/>
    <lineage>
        <taxon>Eukaryota</taxon>
        <taxon>Fungi</taxon>
        <taxon>Dikarya</taxon>
        <taxon>Basidiomycota</taxon>
        <taxon>Agaricomycotina</taxon>
        <taxon>Agaricomycetes</taxon>
        <taxon>Agaricomycetidae</taxon>
        <taxon>Agaricales</taxon>
        <taxon>Marasmiineae</taxon>
        <taxon>Omphalotaceae</taxon>
        <taxon>Collybiopsis</taxon>
    </lineage>
</organism>
<protein>
    <submittedName>
        <fullName evidence="3">Uncharacterized protein</fullName>
    </submittedName>
</protein>
<reference evidence="3 4" key="1">
    <citation type="journal article" date="2020" name="ISME J.">
        <title>Uncovering the hidden diversity of litter-decomposition mechanisms in mushroom-forming fungi.</title>
        <authorList>
            <person name="Floudas D."/>
            <person name="Bentzer J."/>
            <person name="Ahren D."/>
            <person name="Johansson T."/>
            <person name="Persson P."/>
            <person name="Tunlid A."/>
        </authorList>
    </citation>
    <scope>NUCLEOTIDE SEQUENCE [LARGE SCALE GENOMIC DNA]</scope>
    <source>
        <strain evidence="3 4">CBS 406.79</strain>
    </source>
</reference>
<feature type="region of interest" description="Disordered" evidence="1">
    <location>
        <begin position="429"/>
        <end position="548"/>
    </location>
</feature>
<dbReference type="AlphaFoldDB" id="A0A8H5HWJ3"/>
<feature type="compositionally biased region" description="Pro residues" evidence="1">
    <location>
        <begin position="450"/>
        <end position="476"/>
    </location>
</feature>
<evidence type="ECO:0000313" key="4">
    <source>
        <dbReference type="Proteomes" id="UP000518752"/>
    </source>
</evidence>
<keyword evidence="2" id="KW-0472">Membrane</keyword>
<feature type="transmembrane region" description="Helical" evidence="2">
    <location>
        <begin position="674"/>
        <end position="697"/>
    </location>
</feature>
<sequence length="798" mass="87283">MLNRQMQNFQDIQSFFPDVGVGLQDTQYLSDQLDIGEQKMLEWLNKDIQILHPQSDVVLSLGASCLFCIKFPLRLTPFGFPQYILQIFRNRDILEAIYGEDAPLLFYSVRNIYQLIPVALAHNLSNSAFRTHFFNSISTPLAAALETAFQTNTSTSSFTQTAEDTSRVDEAGQKLRKSEIEEVDRKLATGEHKRARIFPDGSGRSSISFPPLLSPKHLPLQTIEDTTVPASSLHVTPTKPQLDSLLLSSSPLASSSPILPLVENDFSQNLRRSNLLLLSLVLSIGTLRAFFIPFGLGRIIPRILPAIPQSTSGHPDPYNSAYNPSPQSVQACLHSDQRASSAPSFHFATPISQVGTTDAVSSLILNPSSLAASNPALSVNPTLPPTLPIGPQPAIETLTKVEESSSELHSIHEKPGQPAQHLLEQTKSLPLPLPLPPTPGHRALRHVQPFPKPPQSTPPPKKPLPLPPLPPHPRSAPGPQVTLEPKSINAGDTETEVDSAPTPLSAPSAFDLLPPGSESFKLPSLPKQEACSPPPPPLSSKSTQSNLDPEYFQQTPLHAYPPPGITHCPQSQLPLPQNRRERSDPPIPIVQMGFVPKANVSQILREHEEIKVDIIDTPKSEFGYSYINSTQIANFSWCIADRTFVRVFQRSSDTRRTKQVSTASRANRSTFSLLAHWALEVAVIAVPCFPRVIVIGTSFVGQSLGGDTIWVRFSTTFVLPVIVGVVFGTLAVGWIIIFIVRVVIGETMDPIEVVFEPFGGFKMSSAFFAVVVANRDDKLLALISGKPREPLPCEEYAG</sequence>
<name>A0A8H5HWJ3_9AGAR</name>
<feature type="transmembrane region" description="Helical" evidence="2">
    <location>
        <begin position="717"/>
        <end position="740"/>
    </location>
</feature>
<gene>
    <name evidence="3" type="ORF">D9757_004485</name>
</gene>
<evidence type="ECO:0000256" key="2">
    <source>
        <dbReference type="SAM" id="Phobius"/>
    </source>
</evidence>
<keyword evidence="2" id="KW-1133">Transmembrane helix</keyword>
<feature type="transmembrane region" description="Helical" evidence="2">
    <location>
        <begin position="275"/>
        <end position="296"/>
    </location>
</feature>
<evidence type="ECO:0000313" key="3">
    <source>
        <dbReference type="EMBL" id="KAF5390783.1"/>
    </source>
</evidence>
<keyword evidence="2" id="KW-0812">Transmembrane</keyword>
<dbReference type="Proteomes" id="UP000518752">
    <property type="component" value="Unassembled WGS sequence"/>
</dbReference>
<evidence type="ECO:0000256" key="1">
    <source>
        <dbReference type="SAM" id="MobiDB-lite"/>
    </source>
</evidence>
<comment type="caution">
    <text evidence="3">The sequence shown here is derived from an EMBL/GenBank/DDBJ whole genome shotgun (WGS) entry which is preliminary data.</text>
</comment>